<comment type="caution">
    <text evidence="1">The sequence shown here is derived from an EMBL/GenBank/DDBJ whole genome shotgun (WGS) entry which is preliminary data.</text>
</comment>
<proteinExistence type="predicted"/>
<dbReference type="CDD" id="cd02440">
    <property type="entry name" value="AdoMet_MTases"/>
    <property type="match status" value="1"/>
</dbReference>
<accession>A0A843SKR7</accession>
<reference evidence="1 2" key="1">
    <citation type="submission" date="2019-10" db="EMBL/GenBank/DDBJ databases">
        <title>Two novel species isolated from a subtropical stream in China.</title>
        <authorList>
            <person name="Lu H."/>
        </authorList>
    </citation>
    <scope>NUCLEOTIDE SEQUENCE [LARGE SCALE GENOMIC DNA]</scope>
    <source>
        <strain evidence="1 2">FT103W</strain>
    </source>
</reference>
<dbReference type="Proteomes" id="UP000444318">
    <property type="component" value="Unassembled WGS sequence"/>
</dbReference>
<dbReference type="SUPFAM" id="SSF53335">
    <property type="entry name" value="S-adenosyl-L-methionine-dependent methyltransferases"/>
    <property type="match status" value="1"/>
</dbReference>
<gene>
    <name evidence="1" type="ORF">GEV01_23740</name>
</gene>
<dbReference type="AlphaFoldDB" id="A0A843SKR7"/>
<dbReference type="EMBL" id="WHUF01000007">
    <property type="protein sequence ID" value="MQA22534.1"/>
    <property type="molecule type" value="Genomic_DNA"/>
</dbReference>
<dbReference type="Gene3D" id="3.40.50.150">
    <property type="entry name" value="Vaccinia Virus protein VP39"/>
    <property type="match status" value="1"/>
</dbReference>
<evidence type="ECO:0000313" key="1">
    <source>
        <dbReference type="EMBL" id="MQA22534.1"/>
    </source>
</evidence>
<evidence type="ECO:0008006" key="3">
    <source>
        <dbReference type="Google" id="ProtNLM"/>
    </source>
</evidence>
<sequence>MTMGLFRAAPPVISMPSRSPSLHWRYVERHSGGNMIRQMAAWIARNYWRFSPMNLYEKFERHRFDSRHGVDTQIDVHLADLNIDSPNKRHGNRYHATPPVSFRRVLKKLKVNLADYTFIDFGSGKGRTLLMASDFPFKRIIGVEFGEQLHRHAVANIQRYKARHDTHIQSLNVDATQFPLPDGPLILYFFNPFDEIVLRQVLANIRQAASASKRKIFILYLYLQNEELFQESGAFSLVFRWHRFDAFECRLA</sequence>
<protein>
    <recommendedName>
        <fullName evidence="3">Class I SAM-dependent methyltransferase</fullName>
    </recommendedName>
</protein>
<keyword evidence="2" id="KW-1185">Reference proteome</keyword>
<dbReference type="InterPro" id="IPR029063">
    <property type="entry name" value="SAM-dependent_MTases_sf"/>
</dbReference>
<organism evidence="1 2">
    <name type="scientific">Rugamonas rivuli</name>
    <dbReference type="NCBI Taxonomy" id="2743358"/>
    <lineage>
        <taxon>Bacteria</taxon>
        <taxon>Pseudomonadati</taxon>
        <taxon>Pseudomonadota</taxon>
        <taxon>Betaproteobacteria</taxon>
        <taxon>Burkholderiales</taxon>
        <taxon>Oxalobacteraceae</taxon>
        <taxon>Telluria group</taxon>
        <taxon>Rugamonas</taxon>
    </lineage>
</organism>
<evidence type="ECO:0000313" key="2">
    <source>
        <dbReference type="Proteomes" id="UP000444318"/>
    </source>
</evidence>
<name>A0A843SKR7_9BURK</name>